<evidence type="ECO:0000313" key="2">
    <source>
        <dbReference type="EMBL" id="UYP47577.1"/>
    </source>
</evidence>
<keyword evidence="1" id="KW-1133">Transmembrane helix</keyword>
<evidence type="ECO:0000313" key="3">
    <source>
        <dbReference type="Proteomes" id="UP001208689"/>
    </source>
</evidence>
<keyword evidence="3" id="KW-1185">Reference proteome</keyword>
<dbReference type="EMBL" id="CP104013">
    <property type="protein sequence ID" value="UYP47577.1"/>
    <property type="molecule type" value="Genomic_DNA"/>
</dbReference>
<sequence>MSTFEQIIYIGLAGFIGVNLNSWLTKLLLRFNLKINSRYHIPWGIIIINAIAALILGIFIEKLEDDTFLFQYICVGLIGSIGSSYILFSNYLIRKNYSKNQKIVQVVRLIGEILIDILCLIIGLQIGSQ</sequence>
<evidence type="ECO:0000256" key="1">
    <source>
        <dbReference type="SAM" id="Phobius"/>
    </source>
</evidence>
<accession>A0ABY6HXJ7</accession>
<keyword evidence="1" id="KW-0472">Membrane</keyword>
<reference evidence="2" key="1">
    <citation type="submission" date="2022-09" db="EMBL/GenBank/DDBJ databases">
        <title>Actin cytoskeleton and complex cell architecture in an #Asgard archaeon.</title>
        <authorList>
            <person name="Ponce Toledo R.I."/>
            <person name="Schleper C."/>
            <person name="Rodrigues Oliveira T."/>
            <person name="Wollweber F."/>
            <person name="Xu J."/>
            <person name="Rittmann S."/>
            <person name="Klingl A."/>
            <person name="Pilhofer M."/>
        </authorList>
    </citation>
    <scope>NUCLEOTIDE SEQUENCE</scope>
    <source>
        <strain evidence="2">B-35</strain>
    </source>
</reference>
<feature type="transmembrane region" description="Helical" evidence="1">
    <location>
        <begin position="6"/>
        <end position="29"/>
    </location>
</feature>
<name>A0ABY6HXJ7_9ARCH</name>
<organism evidence="2 3">
    <name type="scientific">Candidatus Lokiarchaeum ossiferum</name>
    <dbReference type="NCBI Taxonomy" id="2951803"/>
    <lineage>
        <taxon>Archaea</taxon>
        <taxon>Promethearchaeati</taxon>
        <taxon>Promethearchaeota</taxon>
        <taxon>Promethearchaeia</taxon>
        <taxon>Promethearchaeales</taxon>
        <taxon>Promethearchaeaceae</taxon>
        <taxon>Candidatus Lokiarchaeum</taxon>
    </lineage>
</organism>
<gene>
    <name evidence="2" type="ORF">NEF87_003862</name>
</gene>
<feature type="transmembrane region" description="Helical" evidence="1">
    <location>
        <begin position="41"/>
        <end position="63"/>
    </location>
</feature>
<protein>
    <submittedName>
        <fullName evidence="2">Fluoride ion transporter CrcB</fullName>
    </submittedName>
</protein>
<dbReference type="Proteomes" id="UP001208689">
    <property type="component" value="Chromosome"/>
</dbReference>
<feature type="transmembrane region" description="Helical" evidence="1">
    <location>
        <begin position="109"/>
        <end position="127"/>
    </location>
</feature>
<proteinExistence type="predicted"/>
<keyword evidence="1" id="KW-0812">Transmembrane</keyword>
<feature type="transmembrane region" description="Helical" evidence="1">
    <location>
        <begin position="69"/>
        <end position="88"/>
    </location>
</feature>